<dbReference type="Pfam" id="PF00990">
    <property type="entry name" value="GGDEF"/>
    <property type="match status" value="1"/>
</dbReference>
<dbReference type="SMART" id="SM00267">
    <property type="entry name" value="GGDEF"/>
    <property type="match status" value="1"/>
</dbReference>
<comment type="caution">
    <text evidence="4">The sequence shown here is derived from an EMBL/GenBank/DDBJ whole genome shotgun (WGS) entry which is preliminary data.</text>
</comment>
<keyword evidence="1" id="KW-1133">Transmembrane helix</keyword>
<dbReference type="PANTHER" id="PTHR44757:SF2">
    <property type="entry name" value="BIOFILM ARCHITECTURE MAINTENANCE PROTEIN MBAA"/>
    <property type="match status" value="1"/>
</dbReference>
<dbReference type="PROSITE" id="PS50883">
    <property type="entry name" value="EAL"/>
    <property type="match status" value="1"/>
</dbReference>
<dbReference type="Gene3D" id="3.20.20.450">
    <property type="entry name" value="EAL domain"/>
    <property type="match status" value="1"/>
</dbReference>
<evidence type="ECO:0000313" key="4">
    <source>
        <dbReference type="EMBL" id="MDW3778845.1"/>
    </source>
</evidence>
<evidence type="ECO:0000259" key="3">
    <source>
        <dbReference type="PROSITE" id="PS50887"/>
    </source>
</evidence>
<feature type="domain" description="GGDEF" evidence="3">
    <location>
        <begin position="328"/>
        <end position="461"/>
    </location>
</feature>
<proteinExistence type="predicted"/>
<dbReference type="InterPro" id="IPR043128">
    <property type="entry name" value="Rev_trsase/Diguanyl_cyclase"/>
</dbReference>
<dbReference type="NCBIfam" id="TIGR00254">
    <property type="entry name" value="GGDEF"/>
    <property type="match status" value="1"/>
</dbReference>
<feature type="transmembrane region" description="Helical" evidence="1">
    <location>
        <begin position="267"/>
        <end position="287"/>
    </location>
</feature>
<dbReference type="EMBL" id="JAUEQX010000016">
    <property type="protein sequence ID" value="MDW3778845.1"/>
    <property type="molecule type" value="Genomic_DNA"/>
</dbReference>
<dbReference type="SUPFAM" id="SSF141868">
    <property type="entry name" value="EAL domain-like"/>
    <property type="match status" value="1"/>
</dbReference>
<feature type="transmembrane region" description="Helical" evidence="1">
    <location>
        <begin position="16"/>
        <end position="37"/>
    </location>
</feature>
<dbReference type="InterPro" id="IPR007892">
    <property type="entry name" value="CHASE4"/>
</dbReference>
<dbReference type="Gene3D" id="3.30.70.270">
    <property type="match status" value="1"/>
</dbReference>
<dbReference type="Pfam" id="PF05228">
    <property type="entry name" value="CHASE4"/>
    <property type="match status" value="1"/>
</dbReference>
<dbReference type="InterPro" id="IPR052155">
    <property type="entry name" value="Biofilm_reg_signaling"/>
</dbReference>
<dbReference type="Proteomes" id="UP001276300">
    <property type="component" value="Unassembled WGS sequence"/>
</dbReference>
<accession>A0AAW9CBL6</accession>
<gene>
    <name evidence="4" type="ORF">QWU01_18755</name>
</gene>
<feature type="domain" description="EAL" evidence="2">
    <location>
        <begin position="470"/>
        <end position="719"/>
    </location>
</feature>
<dbReference type="InterPro" id="IPR035919">
    <property type="entry name" value="EAL_sf"/>
</dbReference>
<dbReference type="InterPro" id="IPR029787">
    <property type="entry name" value="Nucleotide_cyclase"/>
</dbReference>
<dbReference type="RefSeq" id="WP_318242930.1">
    <property type="nucleotide sequence ID" value="NZ_JAUEQX010000016.1"/>
</dbReference>
<keyword evidence="1" id="KW-0472">Membrane</keyword>
<dbReference type="SMART" id="SM00052">
    <property type="entry name" value="EAL"/>
    <property type="match status" value="1"/>
</dbReference>
<organism evidence="4 5">
    <name type="scientific">Kluyvera cryocrescens</name>
    <name type="common">Kluyvera citrophila</name>
    <dbReference type="NCBI Taxonomy" id="580"/>
    <lineage>
        <taxon>Bacteria</taxon>
        <taxon>Pseudomonadati</taxon>
        <taxon>Pseudomonadota</taxon>
        <taxon>Gammaproteobacteria</taxon>
        <taxon>Enterobacterales</taxon>
        <taxon>Enterobacteriaceae</taxon>
        <taxon>Kluyvera</taxon>
    </lineage>
</organism>
<evidence type="ECO:0000313" key="5">
    <source>
        <dbReference type="Proteomes" id="UP001276300"/>
    </source>
</evidence>
<evidence type="ECO:0000259" key="2">
    <source>
        <dbReference type="PROSITE" id="PS50883"/>
    </source>
</evidence>
<dbReference type="AlphaFoldDB" id="A0AAW9CBL6"/>
<dbReference type="CDD" id="cd01948">
    <property type="entry name" value="EAL"/>
    <property type="match status" value="1"/>
</dbReference>
<name>A0AAW9CBL6_KLUCR</name>
<sequence>MLNPSRWRNIATARTLFVMIFLAGIGLIFSIISLLYLSQQLISTKTNDIDARRSALSVDGAIQTSINRVMSLVIDNAIWDDAVRKVYPPTLDTTWLYNTWGAGYKINNLYNGTFVLDENYRVLWGSFHSKPFDEKNLSFFGEGLQSLISKNRQPLSEGKNMFAGITRTREGIAFIGIGLIRPMTGRLEVYDATRRYLVITRHVNPTLLRNLGNTFQIENLTLADAPQNQYNIPIRTAGEQVVGWLNWQLRQPGAEAANAASPQIREIVLLAAGLILLFIVLSSLGLWKLARGERQAREIALTDWLSHLPNRRALIEQLERISLRGDKDPKTVVFIDLDGFKDVNDIYGHDVGDILIIRIADMLQTLVPSGGMLARMGGDEFAMTVGGQRSEALATDFAIRVLDYLNTPIRIGERTLHISASIGIASGTLQGSSSSELFRQADIAMYHSKITGKGRITHYDAELNSVREYQLSIENDIRHGLEHDEFEVWYQPIVCARSQAMVGVEALVRWPRRAKGELMPDAFISIAETSGLIYSLGQFVLARACRDLLAHNDLKLSVNISPAQFRDPEFEEKVSSVLKSSGFPPARLQLEVTETYVLEKPERARAAISALKALGTAVALDDFGTGYSSIGYLRRFNFDTIKIDKSLAGLVDNDDQAAALVGGTIRIASALGMTVIAEGVETEKQMKLLRLAGCDQLQGFYFSEPMPLSSLLALRHQQRLS</sequence>
<protein>
    <submittedName>
        <fullName evidence="4">Bifunctional diguanylate cyclase/phosphodiesterase</fullName>
    </submittedName>
</protein>
<dbReference type="CDD" id="cd01949">
    <property type="entry name" value="GGDEF"/>
    <property type="match status" value="1"/>
</dbReference>
<keyword evidence="1" id="KW-0812">Transmembrane</keyword>
<dbReference type="Pfam" id="PF00563">
    <property type="entry name" value="EAL"/>
    <property type="match status" value="1"/>
</dbReference>
<dbReference type="SUPFAM" id="SSF55073">
    <property type="entry name" value="Nucleotide cyclase"/>
    <property type="match status" value="1"/>
</dbReference>
<dbReference type="InterPro" id="IPR000160">
    <property type="entry name" value="GGDEF_dom"/>
</dbReference>
<dbReference type="InterPro" id="IPR001633">
    <property type="entry name" value="EAL_dom"/>
</dbReference>
<dbReference type="PROSITE" id="PS50887">
    <property type="entry name" value="GGDEF"/>
    <property type="match status" value="1"/>
</dbReference>
<reference evidence="4" key="1">
    <citation type="journal article" date="2023" name="J Glob Antimicrob Resist">
        <title>Emergence of NDM-1 and KPC-3 carbapenemases in Kluyvera cryocrescens: Investigating genetic heterogeneity and acquisition routes of blaNDM-1 in Enterobacterales species in Portugal.</title>
        <authorList>
            <person name="Loiodice M."/>
            <person name="Ribeiro M."/>
            <person name="Peixe L."/>
            <person name="Novais A."/>
        </authorList>
    </citation>
    <scope>NUCLEOTIDE SEQUENCE</scope>
    <source>
        <strain evidence="4">K629</strain>
    </source>
</reference>
<dbReference type="PANTHER" id="PTHR44757">
    <property type="entry name" value="DIGUANYLATE CYCLASE DGCP"/>
    <property type="match status" value="1"/>
</dbReference>
<evidence type="ECO:0000256" key="1">
    <source>
        <dbReference type="SAM" id="Phobius"/>
    </source>
</evidence>